<dbReference type="Gene3D" id="1.10.510.10">
    <property type="entry name" value="Transferase(Phosphotransferase) domain 1"/>
    <property type="match status" value="1"/>
</dbReference>
<accession>A0A830CMY5</accession>
<evidence type="ECO:0000256" key="5">
    <source>
        <dbReference type="ARBA" id="ARBA00022777"/>
    </source>
</evidence>
<dbReference type="EMBL" id="BMAC01000720">
    <property type="protein sequence ID" value="GFQ01988.1"/>
    <property type="molecule type" value="Genomic_DNA"/>
</dbReference>
<evidence type="ECO:0000256" key="4">
    <source>
        <dbReference type="ARBA" id="ARBA00022741"/>
    </source>
</evidence>
<dbReference type="GO" id="GO:0004674">
    <property type="term" value="F:protein serine/threonine kinase activity"/>
    <property type="evidence" value="ECO:0007669"/>
    <property type="project" value="UniProtKB-KW"/>
</dbReference>
<dbReference type="FunFam" id="1.10.510.10:FF:000624">
    <property type="entry name" value="Mitogen-activated protein kinase"/>
    <property type="match status" value="1"/>
</dbReference>
<dbReference type="InterPro" id="IPR000719">
    <property type="entry name" value="Prot_kinase_dom"/>
</dbReference>
<proteinExistence type="inferred from homology"/>
<evidence type="ECO:0000313" key="9">
    <source>
        <dbReference type="Proteomes" id="UP000653305"/>
    </source>
</evidence>
<feature type="domain" description="Protein kinase" evidence="7">
    <location>
        <begin position="50"/>
        <end position="324"/>
    </location>
</feature>
<dbReference type="Proteomes" id="UP000653305">
    <property type="component" value="Unassembled WGS sequence"/>
</dbReference>
<comment type="similarity">
    <text evidence="1">Belongs to the protein kinase superfamily. CMGC Ser/Thr protein kinase family. CDC2/CDKX subfamily.</text>
</comment>
<feature type="non-terminal residue" evidence="8">
    <location>
        <position position="328"/>
    </location>
</feature>
<gene>
    <name evidence="8" type="ORF">PHJA_002342700</name>
</gene>
<reference evidence="8" key="1">
    <citation type="submission" date="2020-07" db="EMBL/GenBank/DDBJ databases">
        <title>Ethylene signaling mediates host invasion by parasitic plants.</title>
        <authorList>
            <person name="Yoshida S."/>
        </authorList>
    </citation>
    <scope>NUCLEOTIDE SEQUENCE</scope>
    <source>
        <strain evidence="8">Okayama</strain>
    </source>
</reference>
<protein>
    <submittedName>
        <fullName evidence="8">Cyclin-dependent kinase g-1</fullName>
    </submittedName>
</protein>
<keyword evidence="6" id="KW-0067">ATP-binding</keyword>
<sequence length="328" mass="37552">DIRIYWKGLSNQAVKGITIKKQPPPLDCCDYNKDRSQSIRELVSSSIYDYDCLDQINFGVYDTVYTAARDRITREIVAVKKEAVKKEADGFSKSTLIEINMLRSLKHPSIVEYKQVVADDDNRDIYVVMEYVEHDLHEYIHRDMQTPLALADVKRLMRELLEGVRFLHRSRVMHRDLKPSNVLVNSKGDLKICDFGMSRHFPTASDPLCSPLVGTLWYRAPELLLGLCTYLAAVDMWSVGCIMAEFFLRKALFRGESEIQQLGIIISTVLDQPRDQLHDEFDAATSSTGGPVLTEIGFDLLCQLLAYDPQNRISAQDALDHEWFRELN</sequence>
<dbReference type="InterPro" id="IPR008271">
    <property type="entry name" value="Ser/Thr_kinase_AS"/>
</dbReference>
<dbReference type="PROSITE" id="PS00108">
    <property type="entry name" value="PROTEIN_KINASE_ST"/>
    <property type="match status" value="1"/>
</dbReference>
<dbReference type="SUPFAM" id="SSF56112">
    <property type="entry name" value="Protein kinase-like (PK-like)"/>
    <property type="match status" value="1"/>
</dbReference>
<evidence type="ECO:0000256" key="2">
    <source>
        <dbReference type="ARBA" id="ARBA00022527"/>
    </source>
</evidence>
<dbReference type="InterPro" id="IPR050108">
    <property type="entry name" value="CDK"/>
</dbReference>
<evidence type="ECO:0000256" key="6">
    <source>
        <dbReference type="ARBA" id="ARBA00022840"/>
    </source>
</evidence>
<evidence type="ECO:0000256" key="1">
    <source>
        <dbReference type="ARBA" id="ARBA00006485"/>
    </source>
</evidence>
<dbReference type="InterPro" id="IPR011009">
    <property type="entry name" value="Kinase-like_dom_sf"/>
</dbReference>
<keyword evidence="9" id="KW-1185">Reference proteome</keyword>
<dbReference type="AlphaFoldDB" id="A0A830CMY5"/>
<evidence type="ECO:0000313" key="8">
    <source>
        <dbReference type="EMBL" id="GFQ01988.1"/>
    </source>
</evidence>
<keyword evidence="2" id="KW-0723">Serine/threonine-protein kinase</keyword>
<dbReference type="GO" id="GO:0005634">
    <property type="term" value="C:nucleus"/>
    <property type="evidence" value="ECO:0007669"/>
    <property type="project" value="TreeGrafter"/>
</dbReference>
<dbReference type="GO" id="GO:0005524">
    <property type="term" value="F:ATP binding"/>
    <property type="evidence" value="ECO:0007669"/>
    <property type="project" value="UniProtKB-KW"/>
</dbReference>
<dbReference type="GO" id="GO:0007346">
    <property type="term" value="P:regulation of mitotic cell cycle"/>
    <property type="evidence" value="ECO:0007669"/>
    <property type="project" value="TreeGrafter"/>
</dbReference>
<name>A0A830CMY5_9LAMI</name>
<evidence type="ECO:0000256" key="3">
    <source>
        <dbReference type="ARBA" id="ARBA00022679"/>
    </source>
</evidence>
<evidence type="ECO:0000259" key="7">
    <source>
        <dbReference type="PROSITE" id="PS50011"/>
    </source>
</evidence>
<dbReference type="OrthoDB" id="648396at2759"/>
<keyword evidence="4" id="KW-0547">Nucleotide-binding</keyword>
<comment type="caution">
    <text evidence="8">The sequence shown here is derived from an EMBL/GenBank/DDBJ whole genome shotgun (WGS) entry which is preliminary data.</text>
</comment>
<dbReference type="PROSITE" id="PS50011">
    <property type="entry name" value="PROTEIN_KINASE_DOM"/>
    <property type="match status" value="1"/>
</dbReference>
<keyword evidence="5 8" id="KW-0418">Kinase</keyword>
<dbReference type="PANTHER" id="PTHR24056:SF107">
    <property type="entry name" value="CYCLIN-DEPENDENT KINASE 11A-RELATED"/>
    <property type="match status" value="1"/>
</dbReference>
<dbReference type="Gene3D" id="3.30.200.20">
    <property type="entry name" value="Phosphorylase Kinase, domain 1"/>
    <property type="match status" value="1"/>
</dbReference>
<keyword evidence="3" id="KW-0808">Transferase</keyword>
<organism evidence="8 9">
    <name type="scientific">Phtheirospermum japonicum</name>
    <dbReference type="NCBI Taxonomy" id="374723"/>
    <lineage>
        <taxon>Eukaryota</taxon>
        <taxon>Viridiplantae</taxon>
        <taxon>Streptophyta</taxon>
        <taxon>Embryophyta</taxon>
        <taxon>Tracheophyta</taxon>
        <taxon>Spermatophyta</taxon>
        <taxon>Magnoliopsida</taxon>
        <taxon>eudicotyledons</taxon>
        <taxon>Gunneridae</taxon>
        <taxon>Pentapetalae</taxon>
        <taxon>asterids</taxon>
        <taxon>lamiids</taxon>
        <taxon>Lamiales</taxon>
        <taxon>Orobanchaceae</taxon>
        <taxon>Orobanchaceae incertae sedis</taxon>
        <taxon>Phtheirospermum</taxon>
    </lineage>
</organism>
<dbReference type="SMART" id="SM00220">
    <property type="entry name" value="S_TKc"/>
    <property type="match status" value="1"/>
</dbReference>
<dbReference type="Pfam" id="PF00069">
    <property type="entry name" value="Pkinase"/>
    <property type="match status" value="1"/>
</dbReference>
<dbReference type="PANTHER" id="PTHR24056">
    <property type="entry name" value="CELL DIVISION PROTEIN KINASE"/>
    <property type="match status" value="1"/>
</dbReference>